<dbReference type="Proteomes" id="UP001642540">
    <property type="component" value="Unassembled WGS sequence"/>
</dbReference>
<sequence>MNRFVLLAVFATIMISTAWAETYLHVPADEDYKGESSSSDFNTPEDNNGDDRNARGYDTGNAPYITPDDPDRDSRQAYNVPDNGDYSDRYARQSNNELEENTEDRDARQDYYLY</sequence>
<feature type="compositionally biased region" description="Basic and acidic residues" evidence="1">
    <location>
        <begin position="104"/>
        <end position="114"/>
    </location>
</feature>
<accession>A0ABP1Q7P8</accession>
<feature type="region of interest" description="Disordered" evidence="1">
    <location>
        <begin position="30"/>
        <end position="114"/>
    </location>
</feature>
<gene>
    <name evidence="3" type="ORF">ODALV1_LOCUS8193</name>
</gene>
<keyword evidence="2" id="KW-0732">Signal</keyword>
<feature type="chain" id="PRO_5046570299" description="Secreted protein" evidence="2">
    <location>
        <begin position="21"/>
        <end position="114"/>
    </location>
</feature>
<evidence type="ECO:0000256" key="2">
    <source>
        <dbReference type="SAM" id="SignalP"/>
    </source>
</evidence>
<feature type="signal peptide" evidence="2">
    <location>
        <begin position="1"/>
        <end position="20"/>
    </location>
</feature>
<feature type="compositionally biased region" description="Polar residues" evidence="1">
    <location>
        <begin position="35"/>
        <end position="46"/>
    </location>
</feature>
<comment type="caution">
    <text evidence="3">The sequence shown here is derived from an EMBL/GenBank/DDBJ whole genome shotgun (WGS) entry which is preliminary data.</text>
</comment>
<protein>
    <recommendedName>
        <fullName evidence="5">Secreted protein</fullName>
    </recommendedName>
</protein>
<evidence type="ECO:0000256" key="1">
    <source>
        <dbReference type="SAM" id="MobiDB-lite"/>
    </source>
</evidence>
<evidence type="ECO:0008006" key="5">
    <source>
        <dbReference type="Google" id="ProtNLM"/>
    </source>
</evidence>
<dbReference type="EMBL" id="CAXLJM020000025">
    <property type="protein sequence ID" value="CAL8092366.1"/>
    <property type="molecule type" value="Genomic_DNA"/>
</dbReference>
<evidence type="ECO:0000313" key="3">
    <source>
        <dbReference type="EMBL" id="CAL8092366.1"/>
    </source>
</evidence>
<name>A0ABP1Q7P8_9HEXA</name>
<evidence type="ECO:0000313" key="4">
    <source>
        <dbReference type="Proteomes" id="UP001642540"/>
    </source>
</evidence>
<reference evidence="3 4" key="1">
    <citation type="submission" date="2024-08" db="EMBL/GenBank/DDBJ databases">
        <authorList>
            <person name="Cucini C."/>
            <person name="Frati F."/>
        </authorList>
    </citation>
    <scope>NUCLEOTIDE SEQUENCE [LARGE SCALE GENOMIC DNA]</scope>
</reference>
<keyword evidence="4" id="KW-1185">Reference proteome</keyword>
<organism evidence="3 4">
    <name type="scientific">Orchesella dallaii</name>
    <dbReference type="NCBI Taxonomy" id="48710"/>
    <lineage>
        <taxon>Eukaryota</taxon>
        <taxon>Metazoa</taxon>
        <taxon>Ecdysozoa</taxon>
        <taxon>Arthropoda</taxon>
        <taxon>Hexapoda</taxon>
        <taxon>Collembola</taxon>
        <taxon>Entomobryomorpha</taxon>
        <taxon>Entomobryoidea</taxon>
        <taxon>Orchesellidae</taxon>
        <taxon>Orchesellinae</taxon>
        <taxon>Orchesella</taxon>
    </lineage>
</organism>
<proteinExistence type="predicted"/>